<feature type="domain" description="Exostosin GT47" evidence="8">
    <location>
        <begin position="336"/>
        <end position="617"/>
    </location>
</feature>
<evidence type="ECO:0000313" key="10">
    <source>
        <dbReference type="Proteomes" id="UP000639772"/>
    </source>
</evidence>
<protein>
    <recommendedName>
        <fullName evidence="8">Exostosin GT47 domain-containing protein</fullName>
    </recommendedName>
</protein>
<evidence type="ECO:0000256" key="1">
    <source>
        <dbReference type="ARBA" id="ARBA00004323"/>
    </source>
</evidence>
<organism evidence="9 10">
    <name type="scientific">Vanilla planifolia</name>
    <name type="common">Vanilla</name>
    <dbReference type="NCBI Taxonomy" id="51239"/>
    <lineage>
        <taxon>Eukaryota</taxon>
        <taxon>Viridiplantae</taxon>
        <taxon>Streptophyta</taxon>
        <taxon>Embryophyta</taxon>
        <taxon>Tracheophyta</taxon>
        <taxon>Spermatophyta</taxon>
        <taxon>Magnoliopsida</taxon>
        <taxon>Liliopsida</taxon>
        <taxon>Asparagales</taxon>
        <taxon>Orchidaceae</taxon>
        <taxon>Vanilloideae</taxon>
        <taxon>Vanilleae</taxon>
        <taxon>Vanilla</taxon>
    </lineage>
</organism>
<evidence type="ECO:0000313" key="9">
    <source>
        <dbReference type="EMBL" id="KAG0500413.1"/>
    </source>
</evidence>
<evidence type="ECO:0000256" key="4">
    <source>
        <dbReference type="ARBA" id="ARBA00022968"/>
    </source>
</evidence>
<reference evidence="9 10" key="1">
    <citation type="journal article" date="2020" name="Nat. Food">
        <title>A phased Vanilla planifolia genome enables genetic improvement of flavour and production.</title>
        <authorList>
            <person name="Hasing T."/>
            <person name="Tang H."/>
            <person name="Brym M."/>
            <person name="Khazi F."/>
            <person name="Huang T."/>
            <person name="Chambers A.H."/>
        </authorList>
    </citation>
    <scope>NUCLEOTIDE SEQUENCE [LARGE SCALE GENOMIC DNA]</scope>
    <source>
        <tissue evidence="9">Leaf</tissue>
    </source>
</reference>
<keyword evidence="3" id="KW-0808">Transferase</keyword>
<keyword evidence="7" id="KW-0472">Membrane</keyword>
<comment type="similarity">
    <text evidence="2">Belongs to the glycosyltransferase 47 family.</text>
</comment>
<evidence type="ECO:0000256" key="5">
    <source>
        <dbReference type="ARBA" id="ARBA00023034"/>
    </source>
</evidence>
<sequence>MDGYVTRIQIPFRFWGRRVLFLMCIMASFVLVFHTFTLPYRTNFLPQYPKKEDTFPGQGTSIEAKMLGMLSLLNQAKNSTPPSANLEQLTLAEKNNISSRTEQVVYPANISNLAEDMDTNLENLLGMEEDGKLIELGEMIVRQKDDASAAVVVKEENDFAFTSQNATKIWSENSKAFHGEVIDPQKTSPSNNNGSMDAAENSSSKVAIHSALLISSSEEHSADANSIGTTLTNSTMVPFPSTSSSLTIGSHGNFRSRRKKAGRLPATLSKMKDLMLAYHSSHRVKESQKRSARVRQLLAAKALLEKASAVEIDEKLYAPAFWNVSNFQRSYNLMEQMLKIYVYKEGNKPVFHQPLLRGIYASEGWLMKLLQNDRHFVVRDHRKAHLFYMPFSSRLLQLSLYVRNSHSHRNLAQHLKNYVDLIAAKYSYWNRTSGADHFLAACHDWAPHITGQAMNTSIRALCNADLRRGFQPGKDVSLPEIYVRSARDPLRDLGGHPPDDRPTLAFYAGNLHGRLRPVLLRHWENKDPDMRILGPMPPGVESKMAYIQHMKSSRYCICPRGYEVNSPRVVESIYYECVPVLISDDYVPPFFEVLNWEAFAVVVAEEDVPRLKEILVSIPEEKYRLLQMGVRRVQRHFLWHGKPVKYDLFHMVLHSIWFNRLGQLLSRKKPIPKPFLYIRLNHCLTPVSKTAVNHVEGDATELRAGVIVGVEDGLLRRTKAYYAGDVHRYLAQHNQTRSRRTMQRSGVLTQRGRRG</sequence>
<keyword evidence="7" id="KW-1133">Transmembrane helix</keyword>
<dbReference type="Pfam" id="PF03016">
    <property type="entry name" value="Exostosin_GT47"/>
    <property type="match status" value="1"/>
</dbReference>
<dbReference type="PANTHER" id="PTHR11062">
    <property type="entry name" value="EXOSTOSIN HEPARAN SULFATE GLYCOSYLTRANSFERASE -RELATED"/>
    <property type="match status" value="1"/>
</dbReference>
<name>A0A835S0P8_VANPL</name>
<dbReference type="EMBL" id="JADCNM010000001">
    <property type="protein sequence ID" value="KAG0500413.1"/>
    <property type="molecule type" value="Genomic_DNA"/>
</dbReference>
<keyword evidence="3" id="KW-0328">Glycosyltransferase</keyword>
<feature type="region of interest" description="Disordered" evidence="6">
    <location>
        <begin position="734"/>
        <end position="755"/>
    </location>
</feature>
<dbReference type="Proteomes" id="UP000639772">
    <property type="component" value="Chromosome 1"/>
</dbReference>
<accession>A0A835S0P8</accession>
<gene>
    <name evidence="9" type="ORF">HPP92_000485</name>
</gene>
<evidence type="ECO:0000256" key="6">
    <source>
        <dbReference type="SAM" id="MobiDB-lite"/>
    </source>
</evidence>
<dbReference type="AlphaFoldDB" id="A0A835S0P8"/>
<proteinExistence type="inferred from homology"/>
<evidence type="ECO:0000259" key="8">
    <source>
        <dbReference type="Pfam" id="PF03016"/>
    </source>
</evidence>
<comment type="subcellular location">
    <subcellularLocation>
        <location evidence="1">Golgi apparatus membrane</location>
        <topology evidence="1">Single-pass type II membrane protein</topology>
    </subcellularLocation>
</comment>
<dbReference type="OrthoDB" id="1924787at2759"/>
<comment type="caution">
    <text evidence="9">The sequence shown here is derived from an EMBL/GenBank/DDBJ whole genome shotgun (WGS) entry which is preliminary data.</text>
</comment>
<dbReference type="InterPro" id="IPR040911">
    <property type="entry name" value="Exostosin_GT47"/>
</dbReference>
<evidence type="ECO:0000256" key="3">
    <source>
        <dbReference type="ARBA" id="ARBA00022676"/>
    </source>
</evidence>
<dbReference type="GO" id="GO:0016757">
    <property type="term" value="F:glycosyltransferase activity"/>
    <property type="evidence" value="ECO:0007669"/>
    <property type="project" value="UniProtKB-KW"/>
</dbReference>
<dbReference type="InterPro" id="IPR004263">
    <property type="entry name" value="Exostosin"/>
</dbReference>
<feature type="compositionally biased region" description="Polar residues" evidence="6">
    <location>
        <begin position="185"/>
        <end position="201"/>
    </location>
</feature>
<keyword evidence="7" id="KW-0812">Transmembrane</keyword>
<keyword evidence="5" id="KW-0333">Golgi apparatus</keyword>
<keyword evidence="4" id="KW-0735">Signal-anchor</keyword>
<feature type="transmembrane region" description="Helical" evidence="7">
    <location>
        <begin position="20"/>
        <end position="40"/>
    </location>
</feature>
<dbReference type="PANTHER" id="PTHR11062:SF210">
    <property type="entry name" value="EXOSTOSIN FAMILY PROTEIN"/>
    <property type="match status" value="1"/>
</dbReference>
<evidence type="ECO:0000256" key="2">
    <source>
        <dbReference type="ARBA" id="ARBA00010271"/>
    </source>
</evidence>
<dbReference type="GO" id="GO:0000139">
    <property type="term" value="C:Golgi membrane"/>
    <property type="evidence" value="ECO:0007669"/>
    <property type="project" value="UniProtKB-SubCell"/>
</dbReference>
<feature type="region of interest" description="Disordered" evidence="6">
    <location>
        <begin position="181"/>
        <end position="201"/>
    </location>
</feature>
<evidence type="ECO:0000256" key="7">
    <source>
        <dbReference type="SAM" id="Phobius"/>
    </source>
</evidence>